<dbReference type="AlphaFoldDB" id="A0A7G9S1H4"/>
<organism evidence="2 3">
    <name type="scientific">Erysipelothrix inopinata</name>
    <dbReference type="NCBI Taxonomy" id="225084"/>
    <lineage>
        <taxon>Bacteria</taxon>
        <taxon>Bacillati</taxon>
        <taxon>Bacillota</taxon>
        <taxon>Erysipelotrichia</taxon>
        <taxon>Erysipelotrichales</taxon>
        <taxon>Erysipelotrichaceae</taxon>
        <taxon>Erysipelothrix</taxon>
    </lineage>
</organism>
<dbReference type="RefSeq" id="WP_187534895.1">
    <property type="nucleotide sequence ID" value="NZ_CBCSHU010000015.1"/>
</dbReference>
<evidence type="ECO:0000256" key="1">
    <source>
        <dbReference type="SAM" id="Phobius"/>
    </source>
</evidence>
<feature type="transmembrane region" description="Helical" evidence="1">
    <location>
        <begin position="41"/>
        <end position="59"/>
    </location>
</feature>
<keyword evidence="1" id="KW-0472">Membrane</keyword>
<dbReference type="EMBL" id="CP060715">
    <property type="protein sequence ID" value="QNN61699.1"/>
    <property type="molecule type" value="Genomic_DNA"/>
</dbReference>
<protein>
    <submittedName>
        <fullName evidence="2">Uncharacterized protein</fullName>
    </submittedName>
</protein>
<evidence type="ECO:0000313" key="3">
    <source>
        <dbReference type="Proteomes" id="UP000515928"/>
    </source>
</evidence>
<sequence length="65" mass="7743">MKTKTNFQMFFQLTGIFILMINGLLKSAFDNSNFWVVISNWIVYTYLFIAICLTIKYIHEGRKQK</sequence>
<gene>
    <name evidence="2" type="ORF">H9L01_04910</name>
</gene>
<keyword evidence="1" id="KW-0812">Transmembrane</keyword>
<keyword evidence="1" id="KW-1133">Transmembrane helix</keyword>
<name>A0A7G9S1H4_9FIRM</name>
<keyword evidence="3" id="KW-1185">Reference proteome</keyword>
<reference evidence="2 3" key="1">
    <citation type="submission" date="2020-08" db="EMBL/GenBank/DDBJ databases">
        <title>Genome sequence of Erysipelothrix inopinata DSM 15511T.</title>
        <authorList>
            <person name="Hyun D.-W."/>
            <person name="Bae J.-W."/>
        </authorList>
    </citation>
    <scope>NUCLEOTIDE SEQUENCE [LARGE SCALE GENOMIC DNA]</scope>
    <source>
        <strain evidence="2 3">DSM 15511</strain>
    </source>
</reference>
<evidence type="ECO:0000313" key="2">
    <source>
        <dbReference type="EMBL" id="QNN61699.1"/>
    </source>
</evidence>
<proteinExistence type="predicted"/>
<accession>A0A7G9S1H4</accession>
<dbReference type="Proteomes" id="UP000515928">
    <property type="component" value="Chromosome"/>
</dbReference>
<dbReference type="KEGG" id="eio:H9L01_04910"/>
<feature type="transmembrane region" description="Helical" evidence="1">
    <location>
        <begin position="9"/>
        <end position="29"/>
    </location>
</feature>